<dbReference type="EMBL" id="LWDX02025834">
    <property type="protein sequence ID" value="OEL30362.1"/>
    <property type="molecule type" value="Genomic_DNA"/>
</dbReference>
<evidence type="ECO:0000313" key="3">
    <source>
        <dbReference type="Proteomes" id="UP000095767"/>
    </source>
</evidence>
<proteinExistence type="predicted"/>
<sequence length="74" mass="8389">MGCVNGVIKFVAMAGYYEEWNIDDLVLESWMLTPDLKEWKAGTSLPLRDLLGERELSCKAFATDCTVIPCHQHQ</sequence>
<protein>
    <recommendedName>
        <fullName evidence="1">DUF1618 domain-containing protein</fullName>
    </recommendedName>
</protein>
<organism evidence="2 3">
    <name type="scientific">Dichanthelium oligosanthes</name>
    <dbReference type="NCBI Taxonomy" id="888268"/>
    <lineage>
        <taxon>Eukaryota</taxon>
        <taxon>Viridiplantae</taxon>
        <taxon>Streptophyta</taxon>
        <taxon>Embryophyta</taxon>
        <taxon>Tracheophyta</taxon>
        <taxon>Spermatophyta</taxon>
        <taxon>Magnoliopsida</taxon>
        <taxon>Liliopsida</taxon>
        <taxon>Poales</taxon>
        <taxon>Poaceae</taxon>
        <taxon>PACMAD clade</taxon>
        <taxon>Panicoideae</taxon>
        <taxon>Panicodae</taxon>
        <taxon>Paniceae</taxon>
        <taxon>Dichantheliinae</taxon>
        <taxon>Dichanthelium</taxon>
    </lineage>
</organism>
<reference evidence="2 3" key="1">
    <citation type="submission" date="2016-09" db="EMBL/GenBank/DDBJ databases">
        <title>The draft genome of Dichanthelium oligosanthes: A C3 panicoid grass species.</title>
        <authorList>
            <person name="Studer A.J."/>
            <person name="Schnable J.C."/>
            <person name="Brutnell T.P."/>
        </authorList>
    </citation>
    <scope>NUCLEOTIDE SEQUENCE [LARGE SCALE GENOMIC DNA]</scope>
    <source>
        <strain evidence="3">cv. Kellogg 1175</strain>
        <tissue evidence="2">Leaf</tissue>
    </source>
</reference>
<evidence type="ECO:0000313" key="2">
    <source>
        <dbReference type="EMBL" id="OEL30362.1"/>
    </source>
</evidence>
<evidence type="ECO:0000259" key="1">
    <source>
        <dbReference type="Pfam" id="PF07762"/>
    </source>
</evidence>
<dbReference type="Pfam" id="PF07762">
    <property type="entry name" value="DUF1618"/>
    <property type="match status" value="1"/>
</dbReference>
<dbReference type="AlphaFoldDB" id="A0A1E5VZ20"/>
<dbReference type="Proteomes" id="UP000095767">
    <property type="component" value="Unassembled WGS sequence"/>
</dbReference>
<name>A0A1E5VZ20_9POAL</name>
<keyword evidence="3" id="KW-1185">Reference proteome</keyword>
<gene>
    <name evidence="2" type="ORF">BAE44_0008622</name>
</gene>
<accession>A0A1E5VZ20</accession>
<dbReference type="InterPro" id="IPR011676">
    <property type="entry name" value="DUF1618"/>
</dbReference>
<feature type="domain" description="DUF1618" evidence="1">
    <location>
        <begin position="1"/>
        <end position="60"/>
    </location>
</feature>
<comment type="caution">
    <text evidence="2">The sequence shown here is derived from an EMBL/GenBank/DDBJ whole genome shotgun (WGS) entry which is preliminary data.</text>
</comment>